<keyword evidence="3 5" id="KW-1133">Transmembrane helix</keyword>
<dbReference type="InterPro" id="IPR050638">
    <property type="entry name" value="AA-Vitamin_Transporters"/>
</dbReference>
<dbReference type="EMBL" id="JBEPMN010000005">
    <property type="protein sequence ID" value="MET3661530.1"/>
    <property type="molecule type" value="Genomic_DNA"/>
</dbReference>
<feature type="transmembrane region" description="Helical" evidence="5">
    <location>
        <begin position="160"/>
        <end position="179"/>
    </location>
</feature>
<feature type="transmembrane region" description="Helical" evidence="5">
    <location>
        <begin position="281"/>
        <end position="297"/>
    </location>
</feature>
<name>A0ABV2KKC8_9HYPH</name>
<evidence type="ECO:0000256" key="3">
    <source>
        <dbReference type="ARBA" id="ARBA00022989"/>
    </source>
</evidence>
<proteinExistence type="predicted"/>
<feature type="domain" description="EamA" evidence="6">
    <location>
        <begin position="20"/>
        <end position="148"/>
    </location>
</feature>
<accession>A0ABV2KKC8</accession>
<evidence type="ECO:0000256" key="1">
    <source>
        <dbReference type="ARBA" id="ARBA00004141"/>
    </source>
</evidence>
<dbReference type="Proteomes" id="UP001549143">
    <property type="component" value="Unassembled WGS sequence"/>
</dbReference>
<feature type="transmembrane region" description="Helical" evidence="5">
    <location>
        <begin position="134"/>
        <end position="154"/>
    </location>
</feature>
<dbReference type="SUPFAM" id="SSF103481">
    <property type="entry name" value="Multidrug resistance efflux transporter EmrE"/>
    <property type="match status" value="2"/>
</dbReference>
<keyword evidence="2 5" id="KW-0812">Transmembrane</keyword>
<evidence type="ECO:0000256" key="2">
    <source>
        <dbReference type="ARBA" id="ARBA00022692"/>
    </source>
</evidence>
<feature type="transmembrane region" description="Helical" evidence="5">
    <location>
        <begin position="224"/>
        <end position="244"/>
    </location>
</feature>
<evidence type="ECO:0000256" key="5">
    <source>
        <dbReference type="SAM" id="Phobius"/>
    </source>
</evidence>
<feature type="transmembrane region" description="Helical" evidence="5">
    <location>
        <begin position="75"/>
        <end position="94"/>
    </location>
</feature>
<keyword evidence="4 5" id="KW-0472">Membrane</keyword>
<keyword evidence="8" id="KW-1185">Reference proteome</keyword>
<feature type="transmembrane region" description="Helical" evidence="5">
    <location>
        <begin position="256"/>
        <end position="275"/>
    </location>
</feature>
<gene>
    <name evidence="7" type="ORF">ABID44_001856</name>
</gene>
<dbReference type="InterPro" id="IPR000620">
    <property type="entry name" value="EamA_dom"/>
</dbReference>
<comment type="subcellular location">
    <subcellularLocation>
        <location evidence="1">Membrane</location>
        <topology evidence="1">Multi-pass membrane protein</topology>
    </subcellularLocation>
</comment>
<evidence type="ECO:0000259" key="6">
    <source>
        <dbReference type="Pfam" id="PF00892"/>
    </source>
</evidence>
<dbReference type="RefSeq" id="WP_354151408.1">
    <property type="nucleotide sequence ID" value="NZ_JBEPMN010000005.1"/>
</dbReference>
<organism evidence="7 8">
    <name type="scientific">Aquamicrobium ahrensii</name>
    <dbReference type="NCBI Taxonomy" id="469551"/>
    <lineage>
        <taxon>Bacteria</taxon>
        <taxon>Pseudomonadati</taxon>
        <taxon>Pseudomonadota</taxon>
        <taxon>Alphaproteobacteria</taxon>
        <taxon>Hyphomicrobiales</taxon>
        <taxon>Phyllobacteriaceae</taxon>
        <taxon>Aquamicrobium</taxon>
    </lineage>
</organism>
<dbReference type="PANTHER" id="PTHR32322">
    <property type="entry name" value="INNER MEMBRANE TRANSPORTER"/>
    <property type="match status" value="1"/>
</dbReference>
<dbReference type="InterPro" id="IPR037185">
    <property type="entry name" value="EmrE-like"/>
</dbReference>
<evidence type="ECO:0000256" key="4">
    <source>
        <dbReference type="ARBA" id="ARBA00023136"/>
    </source>
</evidence>
<feature type="transmembrane region" description="Helical" evidence="5">
    <location>
        <begin position="16"/>
        <end position="36"/>
    </location>
</feature>
<evidence type="ECO:0000313" key="7">
    <source>
        <dbReference type="EMBL" id="MET3661530.1"/>
    </source>
</evidence>
<feature type="transmembrane region" description="Helical" evidence="5">
    <location>
        <begin position="191"/>
        <end position="212"/>
    </location>
</feature>
<feature type="transmembrane region" description="Helical" evidence="5">
    <location>
        <begin position="100"/>
        <end position="122"/>
    </location>
</feature>
<feature type="transmembrane region" description="Helical" evidence="5">
    <location>
        <begin position="42"/>
        <end position="63"/>
    </location>
</feature>
<feature type="domain" description="EamA" evidence="6">
    <location>
        <begin position="163"/>
        <end position="296"/>
    </location>
</feature>
<dbReference type="PANTHER" id="PTHR32322:SF9">
    <property type="entry name" value="AMINO-ACID METABOLITE EFFLUX PUMP-RELATED"/>
    <property type="match status" value="1"/>
</dbReference>
<sequence length="316" mass="33207">MSNETVTNRPMTTAEWATLVFLSILWGGSFFFNAVGVKELPVFTVVVGRVALAAVLMLGLLRIMGLKLPSDRRIWAAFFGIGLLNNAIPFSLIVGGQQHIASGVASILNAATPLFTVLFAHFLTADEKMTGNRLIGVLIGFFGVAVMVGLDAVQALGSHVTAQLMCLSATVSYALASIYGRRFRAMGVPPLVTATGQVAAASVLLVPVMLLVDRPWELSMPGPAALGAVAGLAVLSTALAYVLFFRLLASAGASNLALVTFLVPVSAILLGFLFLDEVLTPRHLAGMALIGLGLAAIDGRPWRAIRRLASPAVGRR</sequence>
<evidence type="ECO:0000313" key="8">
    <source>
        <dbReference type="Proteomes" id="UP001549143"/>
    </source>
</evidence>
<reference evidence="7 8" key="1">
    <citation type="submission" date="2024-06" db="EMBL/GenBank/DDBJ databases">
        <title>Genomic Encyclopedia of Type Strains, Phase IV (KMG-IV): sequencing the most valuable type-strain genomes for metagenomic binning, comparative biology and taxonomic classification.</title>
        <authorList>
            <person name="Goeker M."/>
        </authorList>
    </citation>
    <scope>NUCLEOTIDE SEQUENCE [LARGE SCALE GENOMIC DNA]</scope>
    <source>
        <strain evidence="7 8">DSM 19730</strain>
    </source>
</reference>
<dbReference type="Pfam" id="PF00892">
    <property type="entry name" value="EamA"/>
    <property type="match status" value="2"/>
</dbReference>
<comment type="caution">
    <text evidence="7">The sequence shown here is derived from an EMBL/GenBank/DDBJ whole genome shotgun (WGS) entry which is preliminary data.</text>
</comment>
<protein>
    <submittedName>
        <fullName evidence="7">Drug/metabolite transporter (DMT)-like permease</fullName>
    </submittedName>
</protein>